<dbReference type="EMBL" id="CP134191">
    <property type="protein sequence ID" value="WPB06944.1"/>
    <property type="molecule type" value="Genomic_DNA"/>
</dbReference>
<evidence type="ECO:0000259" key="2">
    <source>
        <dbReference type="Pfam" id="PF02230"/>
    </source>
</evidence>
<dbReference type="Proteomes" id="UP001302367">
    <property type="component" value="Chromosome 8"/>
</dbReference>
<proteinExistence type="inferred from homology"/>
<sequence>MLTAPGKHENMEVAQAPTQREISLKEVFEVIRDEFALYFNSIDVKRRTCINAMWKRLGLFWRINTTLDSDKGESRKCLIFEPLGPHTQTIVFLHGRDSTAKEFAKELFESTDSHERTFQEALPGVKWVFPTAPVTHCARYGLHMSQWFDMQTTQDPHEGEIEQDPTQSIDIIYNQLSIEAAIVGWQNVILAGISQGAAVGIHVLLKQPHRLGGFIGLNTWLPRPKTIEGADSRWPGSVQTPVMLAHTRDDPIVYITYGEELAQSLEKLGMNVEWHDYETAEGEPAHWVNEPEGVDHIVKFVRRARKSPRGSPLLTPSFTTTRSY</sequence>
<organism evidence="3 4">
    <name type="scientific">Cercospora beticola</name>
    <name type="common">Sugarbeet leaf spot fungus</name>
    <dbReference type="NCBI Taxonomy" id="122368"/>
    <lineage>
        <taxon>Eukaryota</taxon>
        <taxon>Fungi</taxon>
        <taxon>Dikarya</taxon>
        <taxon>Ascomycota</taxon>
        <taxon>Pezizomycotina</taxon>
        <taxon>Dothideomycetes</taxon>
        <taxon>Dothideomycetidae</taxon>
        <taxon>Mycosphaerellales</taxon>
        <taxon>Mycosphaerellaceae</taxon>
        <taxon>Cercospora</taxon>
    </lineage>
</organism>
<reference evidence="3 4" key="1">
    <citation type="submission" date="2023-09" db="EMBL/GenBank/DDBJ databases">
        <title>Complete-Gapless Cercospora beticola genome.</title>
        <authorList>
            <person name="Wyatt N.A."/>
            <person name="Spanner R.E."/>
            <person name="Bolton M.D."/>
        </authorList>
    </citation>
    <scope>NUCLEOTIDE SEQUENCE [LARGE SCALE GENOMIC DNA]</scope>
    <source>
        <strain evidence="3">Cb09-40</strain>
    </source>
</reference>
<dbReference type="InterPro" id="IPR029058">
    <property type="entry name" value="AB_hydrolase_fold"/>
</dbReference>
<dbReference type="InterPro" id="IPR050565">
    <property type="entry name" value="LYPA1-2/EST-like"/>
</dbReference>
<dbReference type="InterPro" id="IPR003140">
    <property type="entry name" value="PLipase/COase/thioEstase"/>
</dbReference>
<protein>
    <recommendedName>
        <fullName evidence="2">Phospholipase/carboxylesterase/thioesterase domain-containing protein</fullName>
    </recommendedName>
</protein>
<gene>
    <name evidence="3" type="ORF">RHO25_011604</name>
</gene>
<evidence type="ECO:0000256" key="1">
    <source>
        <dbReference type="ARBA" id="ARBA00006499"/>
    </source>
</evidence>
<keyword evidence="4" id="KW-1185">Reference proteome</keyword>
<evidence type="ECO:0000313" key="4">
    <source>
        <dbReference type="Proteomes" id="UP001302367"/>
    </source>
</evidence>
<dbReference type="Gene3D" id="3.40.50.1820">
    <property type="entry name" value="alpha/beta hydrolase"/>
    <property type="match status" value="1"/>
</dbReference>
<comment type="similarity">
    <text evidence="1">Belongs to the AB hydrolase superfamily. AB hydrolase 2 family.</text>
</comment>
<dbReference type="PANTHER" id="PTHR10655:SF63">
    <property type="entry name" value="PHOSPHOLIPASE_CARBOXYLESTERASE_THIOESTERASE DOMAIN-CONTAINING PROTEIN"/>
    <property type="match status" value="1"/>
</dbReference>
<name>A0ABZ0P502_CERBT</name>
<dbReference type="Pfam" id="PF02230">
    <property type="entry name" value="Abhydrolase_2"/>
    <property type="match status" value="1"/>
</dbReference>
<dbReference type="SUPFAM" id="SSF53474">
    <property type="entry name" value="alpha/beta-Hydrolases"/>
    <property type="match status" value="1"/>
</dbReference>
<dbReference type="GeneID" id="35434042"/>
<evidence type="ECO:0000313" key="3">
    <source>
        <dbReference type="EMBL" id="WPB06944.1"/>
    </source>
</evidence>
<dbReference type="RefSeq" id="XP_023454431.2">
    <property type="nucleotide sequence ID" value="XM_023603028.2"/>
</dbReference>
<feature type="domain" description="Phospholipase/carboxylesterase/thioesterase" evidence="2">
    <location>
        <begin position="79"/>
        <end position="279"/>
    </location>
</feature>
<dbReference type="PANTHER" id="PTHR10655">
    <property type="entry name" value="LYSOPHOSPHOLIPASE-RELATED"/>
    <property type="match status" value="1"/>
</dbReference>
<accession>A0ABZ0P502</accession>